<dbReference type="PROSITE" id="PS50113">
    <property type="entry name" value="PAC"/>
    <property type="match status" value="1"/>
</dbReference>
<dbReference type="GO" id="GO:0000160">
    <property type="term" value="P:phosphorelay signal transduction system"/>
    <property type="evidence" value="ECO:0007669"/>
    <property type="project" value="UniProtKB-KW"/>
</dbReference>
<dbReference type="SMART" id="SM00091">
    <property type="entry name" value="PAS"/>
    <property type="match status" value="2"/>
</dbReference>
<dbReference type="CDD" id="cd00130">
    <property type="entry name" value="PAS"/>
    <property type="match status" value="2"/>
</dbReference>
<dbReference type="InterPro" id="IPR003018">
    <property type="entry name" value="GAF"/>
</dbReference>
<feature type="domain" description="PAS" evidence="8">
    <location>
        <begin position="2"/>
        <end position="72"/>
    </location>
</feature>
<dbReference type="SUPFAM" id="SSF47384">
    <property type="entry name" value="Homodimeric domain of signal transducing histidine kinase"/>
    <property type="match status" value="1"/>
</dbReference>
<dbReference type="Pfam" id="PF08448">
    <property type="entry name" value="PAS_4"/>
    <property type="match status" value="2"/>
</dbReference>
<keyword evidence="11" id="KW-1185">Reference proteome</keyword>
<sequence length="608" mass="68277">MKTETIPPLVNALEDIFFAVNESGYIELWNQAAAEITGYTNVEAGTMTPSDFFDQPDSDRVTEAINELFETGDAVVEVELVTADGDRIPYEFRATRLPEDSPYAFAGIGRDITERKAAERERNAILNRMRDGFLAVDTDWRITYANEKGKQVLANAMGTPREETTFEGLHLWEEIPDAVDTIFYEEYHRAIETDEAVSFEEYFPPLDEWFDVRAFPDETGLSIYFREITEQHQHRAELEHREQILKELYTITADRDSTFTEQIQQLLALGRAEFGTEYGSLSEIRGDEYLFEIVAADDDSLQAGDTVPLEATNCERVATQRETLAWGNIAQDAPEQTDRAGYTDWGISCYLGAPVYDNDGVYGTFCFYGRDTRADQFSEWDMTLVDLMSRWVSYELQRKQVTAELQRQNERLEQFAGIISHDLRNPLNVLSGRLELAKETGDAEEFAHCFDAVERMEALIDDLLALSKAGKAIGDVELVILGELAELAWESVPTDSATLQIMAHDTVPADASRLRQLFENLFRNAIEHGEADVTVTVGTLEHGFYVEDDGPGIPEDDRDKVFESGHSTTAGAGFGLAIVADIVEAHGWEIRATESELGGARFEITGID</sequence>
<dbReference type="EC" id="2.7.13.3" evidence="2"/>
<dbReference type="Gene3D" id="1.10.287.130">
    <property type="match status" value="1"/>
</dbReference>
<dbReference type="Pfam" id="PF00512">
    <property type="entry name" value="HisKA"/>
    <property type="match status" value="1"/>
</dbReference>
<protein>
    <recommendedName>
        <fullName evidence="2">histidine kinase</fullName>
        <ecNumber evidence="2">2.7.13.3</ecNumber>
    </recommendedName>
</protein>
<keyword evidence="5" id="KW-0418">Kinase</keyword>
<evidence type="ECO:0000256" key="1">
    <source>
        <dbReference type="ARBA" id="ARBA00000085"/>
    </source>
</evidence>
<keyword evidence="6" id="KW-0902">Two-component regulatory system</keyword>
<proteinExistence type="predicted"/>
<evidence type="ECO:0000256" key="5">
    <source>
        <dbReference type="ARBA" id="ARBA00022777"/>
    </source>
</evidence>
<evidence type="ECO:0000259" key="7">
    <source>
        <dbReference type="PROSITE" id="PS50109"/>
    </source>
</evidence>
<dbReference type="InterPro" id="IPR003661">
    <property type="entry name" value="HisK_dim/P_dom"/>
</dbReference>
<evidence type="ECO:0000256" key="4">
    <source>
        <dbReference type="ARBA" id="ARBA00022679"/>
    </source>
</evidence>
<dbReference type="GO" id="GO:0004673">
    <property type="term" value="F:protein histidine kinase activity"/>
    <property type="evidence" value="ECO:0007669"/>
    <property type="project" value="UniProtKB-EC"/>
</dbReference>
<feature type="domain" description="Histidine kinase" evidence="7">
    <location>
        <begin position="418"/>
        <end position="605"/>
    </location>
</feature>
<keyword evidence="4" id="KW-0808">Transferase</keyword>
<dbReference type="RefSeq" id="WP_379740586.1">
    <property type="nucleotide sequence ID" value="NZ_JBHSVN010000001.1"/>
</dbReference>
<dbReference type="PROSITE" id="PS50112">
    <property type="entry name" value="PAS"/>
    <property type="match status" value="1"/>
</dbReference>
<dbReference type="EMBL" id="JBHSXL010000003">
    <property type="protein sequence ID" value="MFC6891752.1"/>
    <property type="molecule type" value="Genomic_DNA"/>
</dbReference>
<organism evidence="10 11">
    <name type="scientific">Halopenitus salinus</name>
    <dbReference type="NCBI Taxonomy" id="1198295"/>
    <lineage>
        <taxon>Archaea</taxon>
        <taxon>Methanobacteriati</taxon>
        <taxon>Methanobacteriota</taxon>
        <taxon>Stenosarchaea group</taxon>
        <taxon>Halobacteria</taxon>
        <taxon>Halobacteriales</taxon>
        <taxon>Haloferacaceae</taxon>
        <taxon>Halopenitus</taxon>
    </lineage>
</organism>
<dbReference type="PANTHER" id="PTHR43711:SF1">
    <property type="entry name" value="HISTIDINE KINASE 1"/>
    <property type="match status" value="1"/>
</dbReference>
<dbReference type="InterPro" id="IPR000700">
    <property type="entry name" value="PAS-assoc_C"/>
</dbReference>
<evidence type="ECO:0000256" key="2">
    <source>
        <dbReference type="ARBA" id="ARBA00012438"/>
    </source>
</evidence>
<dbReference type="SUPFAM" id="SSF55785">
    <property type="entry name" value="PYP-like sensor domain (PAS domain)"/>
    <property type="match status" value="2"/>
</dbReference>
<dbReference type="PROSITE" id="PS50109">
    <property type="entry name" value="HIS_KIN"/>
    <property type="match status" value="1"/>
</dbReference>
<dbReference type="InterPro" id="IPR036890">
    <property type="entry name" value="HATPase_C_sf"/>
</dbReference>
<evidence type="ECO:0000259" key="9">
    <source>
        <dbReference type="PROSITE" id="PS50113"/>
    </source>
</evidence>
<dbReference type="SMART" id="SM00388">
    <property type="entry name" value="HisKA"/>
    <property type="match status" value="1"/>
</dbReference>
<dbReference type="Gene3D" id="3.30.565.10">
    <property type="entry name" value="Histidine kinase-like ATPase, C-terminal domain"/>
    <property type="match status" value="1"/>
</dbReference>
<dbReference type="Pfam" id="PF02518">
    <property type="entry name" value="HATPase_c"/>
    <property type="match status" value="1"/>
</dbReference>
<dbReference type="InterPro" id="IPR035965">
    <property type="entry name" value="PAS-like_dom_sf"/>
</dbReference>
<dbReference type="SMART" id="SM00387">
    <property type="entry name" value="HATPase_c"/>
    <property type="match status" value="1"/>
</dbReference>
<dbReference type="PANTHER" id="PTHR43711">
    <property type="entry name" value="TWO-COMPONENT HISTIDINE KINASE"/>
    <property type="match status" value="1"/>
</dbReference>
<name>A0ABD5UQQ0_9EURY</name>
<dbReference type="InterPro" id="IPR004358">
    <property type="entry name" value="Sig_transdc_His_kin-like_C"/>
</dbReference>
<dbReference type="InterPro" id="IPR050736">
    <property type="entry name" value="Sensor_HK_Regulatory"/>
</dbReference>
<dbReference type="CDD" id="cd00082">
    <property type="entry name" value="HisKA"/>
    <property type="match status" value="1"/>
</dbReference>
<evidence type="ECO:0000313" key="11">
    <source>
        <dbReference type="Proteomes" id="UP001596296"/>
    </source>
</evidence>
<accession>A0ABD5UQQ0</accession>
<dbReference type="AlphaFoldDB" id="A0ABD5UQQ0"/>
<dbReference type="Gene3D" id="3.30.450.40">
    <property type="match status" value="1"/>
</dbReference>
<dbReference type="Proteomes" id="UP001596296">
    <property type="component" value="Unassembled WGS sequence"/>
</dbReference>
<keyword evidence="3" id="KW-0597">Phosphoprotein</keyword>
<dbReference type="InterPro" id="IPR003594">
    <property type="entry name" value="HATPase_dom"/>
</dbReference>
<dbReference type="CDD" id="cd00075">
    <property type="entry name" value="HATPase"/>
    <property type="match status" value="1"/>
</dbReference>
<feature type="domain" description="PAC" evidence="9">
    <location>
        <begin position="74"/>
        <end position="124"/>
    </location>
</feature>
<evidence type="ECO:0000313" key="10">
    <source>
        <dbReference type="EMBL" id="MFC6891752.1"/>
    </source>
</evidence>
<evidence type="ECO:0000256" key="3">
    <source>
        <dbReference type="ARBA" id="ARBA00022553"/>
    </source>
</evidence>
<dbReference type="InterPro" id="IPR013656">
    <property type="entry name" value="PAS_4"/>
</dbReference>
<evidence type="ECO:0000256" key="6">
    <source>
        <dbReference type="ARBA" id="ARBA00023012"/>
    </source>
</evidence>
<dbReference type="InterPro" id="IPR005467">
    <property type="entry name" value="His_kinase_dom"/>
</dbReference>
<evidence type="ECO:0000259" key="8">
    <source>
        <dbReference type="PROSITE" id="PS50112"/>
    </source>
</evidence>
<dbReference type="Pfam" id="PF01590">
    <property type="entry name" value="GAF"/>
    <property type="match status" value="1"/>
</dbReference>
<dbReference type="InterPro" id="IPR036097">
    <property type="entry name" value="HisK_dim/P_sf"/>
</dbReference>
<comment type="caution">
    <text evidence="10">The sequence shown here is derived from an EMBL/GenBank/DDBJ whole genome shotgun (WGS) entry which is preliminary data.</text>
</comment>
<dbReference type="Gene3D" id="3.30.450.20">
    <property type="entry name" value="PAS domain"/>
    <property type="match status" value="2"/>
</dbReference>
<reference evidence="10 11" key="1">
    <citation type="journal article" date="2019" name="Int. J. Syst. Evol. Microbiol.">
        <title>The Global Catalogue of Microorganisms (GCM) 10K type strain sequencing project: providing services to taxonomists for standard genome sequencing and annotation.</title>
        <authorList>
            <consortium name="The Broad Institute Genomics Platform"/>
            <consortium name="The Broad Institute Genome Sequencing Center for Infectious Disease"/>
            <person name="Wu L."/>
            <person name="Ma J."/>
        </authorList>
    </citation>
    <scope>NUCLEOTIDE SEQUENCE [LARGE SCALE GENOMIC DNA]</scope>
    <source>
        <strain evidence="10 11">SKJ47</strain>
    </source>
</reference>
<dbReference type="SUPFAM" id="SSF55781">
    <property type="entry name" value="GAF domain-like"/>
    <property type="match status" value="1"/>
</dbReference>
<dbReference type="SUPFAM" id="SSF55874">
    <property type="entry name" value="ATPase domain of HSP90 chaperone/DNA topoisomerase II/histidine kinase"/>
    <property type="match status" value="1"/>
</dbReference>
<dbReference type="InterPro" id="IPR000014">
    <property type="entry name" value="PAS"/>
</dbReference>
<dbReference type="NCBIfam" id="TIGR00229">
    <property type="entry name" value="sensory_box"/>
    <property type="match status" value="1"/>
</dbReference>
<dbReference type="InterPro" id="IPR029016">
    <property type="entry name" value="GAF-like_dom_sf"/>
</dbReference>
<gene>
    <name evidence="10" type="ORF">ACFQE9_03840</name>
</gene>
<comment type="catalytic activity">
    <reaction evidence="1">
        <text>ATP + protein L-histidine = ADP + protein N-phospho-L-histidine.</text>
        <dbReference type="EC" id="2.7.13.3"/>
    </reaction>
</comment>
<dbReference type="PRINTS" id="PR00344">
    <property type="entry name" value="BCTRLSENSOR"/>
</dbReference>